<proteinExistence type="predicted"/>
<dbReference type="InterPro" id="IPR037523">
    <property type="entry name" value="VOC_core"/>
</dbReference>
<accession>A0A8J8BB09</accession>
<dbReference type="PANTHER" id="PTHR36503:SF1">
    <property type="entry name" value="BLR2520 PROTEIN"/>
    <property type="match status" value="1"/>
</dbReference>
<feature type="domain" description="VOC" evidence="1">
    <location>
        <begin position="4"/>
        <end position="126"/>
    </location>
</feature>
<dbReference type="InterPro" id="IPR029068">
    <property type="entry name" value="Glyas_Bleomycin-R_OHBP_Dase"/>
</dbReference>
<dbReference type="EMBL" id="JAGSXH010000005">
    <property type="protein sequence ID" value="MBS2961945.1"/>
    <property type="molecule type" value="Genomic_DNA"/>
</dbReference>
<dbReference type="AlphaFoldDB" id="A0A8J8BB09"/>
<dbReference type="PROSITE" id="PS51819">
    <property type="entry name" value="VOC"/>
    <property type="match status" value="1"/>
</dbReference>
<reference evidence="2" key="1">
    <citation type="submission" date="2021-04" db="EMBL/GenBank/DDBJ databases">
        <title>Genome based classification of Actinospica acidithermotolerans sp. nov., an actinobacterium isolated from an Indonesian hot spring.</title>
        <authorList>
            <person name="Kusuma A.B."/>
            <person name="Putra K.E."/>
            <person name="Nafisah S."/>
            <person name="Loh J."/>
            <person name="Nouioui I."/>
            <person name="Goodfellow M."/>
        </authorList>
    </citation>
    <scope>NUCLEOTIDE SEQUENCE</scope>
    <source>
        <strain evidence="2">DSM 45618</strain>
    </source>
</reference>
<dbReference type="Proteomes" id="UP000677913">
    <property type="component" value="Unassembled WGS sequence"/>
</dbReference>
<dbReference type="Pfam" id="PF00903">
    <property type="entry name" value="Glyoxalase"/>
    <property type="match status" value="1"/>
</dbReference>
<gene>
    <name evidence="2" type="ORF">KGA66_02715</name>
</gene>
<organism evidence="2 3">
    <name type="scientific">Actinocrinis puniceicyclus</name>
    <dbReference type="NCBI Taxonomy" id="977794"/>
    <lineage>
        <taxon>Bacteria</taxon>
        <taxon>Bacillati</taxon>
        <taxon>Actinomycetota</taxon>
        <taxon>Actinomycetes</taxon>
        <taxon>Catenulisporales</taxon>
        <taxon>Actinospicaceae</taxon>
        <taxon>Actinocrinis</taxon>
    </lineage>
</organism>
<evidence type="ECO:0000313" key="2">
    <source>
        <dbReference type="EMBL" id="MBS2961945.1"/>
    </source>
</evidence>
<comment type="caution">
    <text evidence="2">The sequence shown here is derived from an EMBL/GenBank/DDBJ whole genome shotgun (WGS) entry which is preliminary data.</text>
</comment>
<evidence type="ECO:0000259" key="1">
    <source>
        <dbReference type="PROSITE" id="PS51819"/>
    </source>
</evidence>
<dbReference type="SUPFAM" id="SSF54593">
    <property type="entry name" value="Glyoxalase/Bleomycin resistance protein/Dihydroxybiphenyl dioxygenase"/>
    <property type="match status" value="1"/>
</dbReference>
<keyword evidence="3" id="KW-1185">Reference proteome</keyword>
<dbReference type="PANTHER" id="PTHR36503">
    <property type="entry name" value="BLR2520 PROTEIN"/>
    <property type="match status" value="1"/>
</dbReference>
<dbReference type="InterPro" id="IPR004360">
    <property type="entry name" value="Glyas_Fos-R_dOase_dom"/>
</dbReference>
<name>A0A8J8BB09_9ACTN</name>
<dbReference type="Gene3D" id="3.10.180.10">
    <property type="entry name" value="2,3-Dihydroxybiphenyl 1,2-Dioxygenase, domain 1"/>
    <property type="match status" value="1"/>
</dbReference>
<protein>
    <submittedName>
        <fullName evidence="2">VOC family protein</fullName>
    </submittedName>
</protein>
<evidence type="ECO:0000313" key="3">
    <source>
        <dbReference type="Proteomes" id="UP000677913"/>
    </source>
</evidence>
<sequence length="142" mass="14813">MPARVSLVTLGVADLARATSFYRALGWPLVENAGDGVSFVRTGGALLSLFPYRDLAHDAGVPADGEGFRHVALAINVESAQAVDRGLAAAVAAGATPVKPGQQTFWGGYSGYFADPDGHLWEVAHNPFWPLDAAGLPVIPES</sequence>